<evidence type="ECO:0000259" key="7">
    <source>
        <dbReference type="Pfam" id="PF07532"/>
    </source>
</evidence>
<keyword evidence="2" id="KW-0378">Hydrolase</keyword>
<keyword evidence="5" id="KW-0732">Signal</keyword>
<sequence length="593" mass="64262">MSKLRFMVKVAALFICPILLSGSISAVKAEGTPALAVSNSSVPVNGILDITVTNAQSPTNLKDWVGLYEDSVTPGSQPAIWWDYVLNQGVTDGNGTFTFDPANIPSAQKSRYTAGKKYKFILAYNDSYTVSASMSFNATASQNPTIISINPVNVNTSAGTAPSLPATVTANYSNGTNGTVNVTWNRIDPALYSQAGSFTVKGIAASTGAAPKASVTVNEGSGPVMSFQVISDTHIRNTSSSDIYNQHLTAALKDLKQISPNSSALIIDGDITDSGSSTQYDQLNSILQSVNHAKTYFVMGNHDIFNYTDYNTAKNMFLTKTGMPGNYYDYWLNDYHFIVLGSDAIAGDKAVLSTTQLNWFQQKLNENASPNKPIFVFVHQPLSNTVSGSNAMQDQQQDQQLKSILTQFPQAVLFTGHTHSVFTESTEFYNQQYCNMANIPSTAYLWYDPTYTQPGSGSQGLCVDVYSNKVVIKGRDFTRQEWIGQGTFLYNSTPFITSNKSTYARDENITVTFNNGPGNAKDWIGIYKSTDTPGSQGSTVWLYVNDTTTATTGISNGSVTFNGGLANAGTYKIGFFQDDGYTQLGSYVDITVQ</sequence>
<dbReference type="PANTHER" id="PTHR42988">
    <property type="entry name" value="PHOSPHOHYDROLASE"/>
    <property type="match status" value="1"/>
</dbReference>
<dbReference type="Gene3D" id="3.60.21.10">
    <property type="match status" value="1"/>
</dbReference>
<evidence type="ECO:0000313" key="9">
    <source>
        <dbReference type="Proteomes" id="UP000184386"/>
    </source>
</evidence>
<dbReference type="PANTHER" id="PTHR42988:SF2">
    <property type="entry name" value="CYCLIC NUCLEOTIDE PHOSPHODIESTERASE CBUA0032-RELATED"/>
    <property type="match status" value="1"/>
</dbReference>
<dbReference type="InterPro" id="IPR011081">
    <property type="entry name" value="Big_4"/>
</dbReference>
<keyword evidence="9" id="KW-1185">Reference proteome</keyword>
<comment type="similarity">
    <text evidence="4">Belongs to the cyclic nucleotide phosphodiesterase class-III family.</text>
</comment>
<dbReference type="OrthoDB" id="1645838at2"/>
<dbReference type="STRING" id="1121322.SAMN02745136_05241"/>
<dbReference type="GO" id="GO:0046872">
    <property type="term" value="F:metal ion binding"/>
    <property type="evidence" value="ECO:0007669"/>
    <property type="project" value="UniProtKB-KW"/>
</dbReference>
<evidence type="ECO:0000256" key="3">
    <source>
        <dbReference type="ARBA" id="ARBA00023004"/>
    </source>
</evidence>
<evidence type="ECO:0000256" key="2">
    <source>
        <dbReference type="ARBA" id="ARBA00022801"/>
    </source>
</evidence>
<dbReference type="Pfam" id="PF07532">
    <property type="entry name" value="Big_4"/>
    <property type="match status" value="1"/>
</dbReference>
<dbReference type="InterPro" id="IPR029052">
    <property type="entry name" value="Metallo-depent_PP-like"/>
</dbReference>
<gene>
    <name evidence="8" type="ORF">SAMN02745136_05241</name>
</gene>
<protein>
    <submittedName>
        <fullName evidence="8">3',5'-cyclic AMP phosphodiesterase CpdA</fullName>
    </submittedName>
</protein>
<dbReference type="EMBL" id="FRAC01000039">
    <property type="protein sequence ID" value="SHL58359.1"/>
    <property type="molecule type" value="Genomic_DNA"/>
</dbReference>
<keyword evidence="1" id="KW-0479">Metal-binding</keyword>
<feature type="domain" description="Bacterial Ig-like" evidence="7">
    <location>
        <begin position="149"/>
        <end position="205"/>
    </location>
</feature>
<evidence type="ECO:0000259" key="6">
    <source>
        <dbReference type="Pfam" id="PF00149"/>
    </source>
</evidence>
<dbReference type="Proteomes" id="UP000184386">
    <property type="component" value="Unassembled WGS sequence"/>
</dbReference>
<dbReference type="Pfam" id="PF00149">
    <property type="entry name" value="Metallophos"/>
    <property type="match status" value="1"/>
</dbReference>
<reference evidence="8 9" key="1">
    <citation type="submission" date="2016-11" db="EMBL/GenBank/DDBJ databases">
        <authorList>
            <person name="Jaros S."/>
            <person name="Januszkiewicz K."/>
            <person name="Wedrychowicz H."/>
        </authorList>
    </citation>
    <scope>NUCLEOTIDE SEQUENCE [LARGE SCALE GENOMIC DNA]</scope>
    <source>
        <strain evidence="8 9">DSM 15929</strain>
    </source>
</reference>
<evidence type="ECO:0000256" key="5">
    <source>
        <dbReference type="SAM" id="SignalP"/>
    </source>
</evidence>
<dbReference type="GO" id="GO:0016787">
    <property type="term" value="F:hydrolase activity"/>
    <property type="evidence" value="ECO:0007669"/>
    <property type="project" value="UniProtKB-KW"/>
</dbReference>
<dbReference type="RefSeq" id="WP_073280146.1">
    <property type="nucleotide sequence ID" value="NZ_FRAC01000039.1"/>
</dbReference>
<evidence type="ECO:0000256" key="1">
    <source>
        <dbReference type="ARBA" id="ARBA00022723"/>
    </source>
</evidence>
<evidence type="ECO:0000313" key="8">
    <source>
        <dbReference type="EMBL" id="SHL58359.1"/>
    </source>
</evidence>
<keyword evidence="3" id="KW-0408">Iron</keyword>
<dbReference type="AlphaFoldDB" id="A0A1M7BUU9"/>
<organism evidence="8 9">
    <name type="scientific">Anaerocolumna jejuensis DSM 15929</name>
    <dbReference type="NCBI Taxonomy" id="1121322"/>
    <lineage>
        <taxon>Bacteria</taxon>
        <taxon>Bacillati</taxon>
        <taxon>Bacillota</taxon>
        <taxon>Clostridia</taxon>
        <taxon>Lachnospirales</taxon>
        <taxon>Lachnospiraceae</taxon>
        <taxon>Anaerocolumna</taxon>
    </lineage>
</organism>
<dbReference type="InterPro" id="IPR004843">
    <property type="entry name" value="Calcineurin-like_PHP"/>
</dbReference>
<name>A0A1M7BUU9_9FIRM</name>
<evidence type="ECO:0000256" key="4">
    <source>
        <dbReference type="ARBA" id="ARBA00025742"/>
    </source>
</evidence>
<dbReference type="InterPro" id="IPR050884">
    <property type="entry name" value="CNP_phosphodiesterase-III"/>
</dbReference>
<accession>A0A1M7BUU9</accession>
<dbReference type="SUPFAM" id="SSF56300">
    <property type="entry name" value="Metallo-dependent phosphatases"/>
    <property type="match status" value="1"/>
</dbReference>
<feature type="chain" id="PRO_5039647761" evidence="5">
    <location>
        <begin position="27"/>
        <end position="593"/>
    </location>
</feature>
<feature type="signal peptide" evidence="5">
    <location>
        <begin position="1"/>
        <end position="26"/>
    </location>
</feature>
<feature type="domain" description="Calcineurin-like phosphoesterase" evidence="6">
    <location>
        <begin position="226"/>
        <end position="420"/>
    </location>
</feature>
<proteinExistence type="inferred from homology"/>